<dbReference type="EMBL" id="CP060711">
    <property type="protein sequence ID" value="QNN48258.1"/>
    <property type="molecule type" value="Genomic_DNA"/>
</dbReference>
<evidence type="ECO:0000313" key="6">
    <source>
        <dbReference type="Proteomes" id="UP000515977"/>
    </source>
</evidence>
<dbReference type="GO" id="GO:0043709">
    <property type="term" value="P:cell adhesion involved in single-species biofilm formation"/>
    <property type="evidence" value="ECO:0007669"/>
    <property type="project" value="TreeGrafter"/>
</dbReference>
<keyword evidence="6" id="KW-1185">Reference proteome</keyword>
<dbReference type="EC" id="2.7.7.65" evidence="2"/>
<protein>
    <recommendedName>
        <fullName evidence="2">diguanylate cyclase</fullName>
        <ecNumber evidence="2">2.7.7.65</ecNumber>
    </recommendedName>
</protein>
<dbReference type="PROSITE" id="PS50887">
    <property type="entry name" value="GGDEF"/>
    <property type="match status" value="1"/>
</dbReference>
<dbReference type="NCBIfam" id="NF038266">
    <property type="entry name" value="diguan_SiaD"/>
    <property type="match status" value="1"/>
</dbReference>
<reference evidence="5 6" key="1">
    <citation type="submission" date="2020-08" db="EMBL/GenBank/DDBJ databases">
        <title>Genome sequence of Thermomonas brevis KACC 16975T.</title>
        <authorList>
            <person name="Hyun D.-W."/>
            <person name="Bae J.-W."/>
        </authorList>
    </citation>
    <scope>NUCLEOTIDE SEQUENCE [LARGE SCALE GENOMIC DNA]</scope>
    <source>
        <strain evidence="5 6">KACC 16975</strain>
    </source>
</reference>
<dbReference type="InterPro" id="IPR050469">
    <property type="entry name" value="Diguanylate_Cyclase"/>
</dbReference>
<dbReference type="GO" id="GO:1902201">
    <property type="term" value="P:negative regulation of bacterial-type flagellum-dependent cell motility"/>
    <property type="evidence" value="ECO:0007669"/>
    <property type="project" value="TreeGrafter"/>
</dbReference>
<dbReference type="KEGG" id="tbv:H9L17_15090"/>
<dbReference type="InterPro" id="IPR043128">
    <property type="entry name" value="Rev_trsase/Diguanyl_cyclase"/>
</dbReference>
<dbReference type="SUPFAM" id="SSF55073">
    <property type="entry name" value="Nucleotide cyclase"/>
    <property type="match status" value="1"/>
</dbReference>
<evidence type="ECO:0000256" key="2">
    <source>
        <dbReference type="ARBA" id="ARBA00012528"/>
    </source>
</evidence>
<dbReference type="FunFam" id="3.30.70.270:FF:000001">
    <property type="entry name" value="Diguanylate cyclase domain protein"/>
    <property type="match status" value="1"/>
</dbReference>
<dbReference type="AlphaFoldDB" id="A0A7G9QY33"/>
<proteinExistence type="predicted"/>
<evidence type="ECO:0000256" key="1">
    <source>
        <dbReference type="ARBA" id="ARBA00001946"/>
    </source>
</evidence>
<dbReference type="PANTHER" id="PTHR45138:SF9">
    <property type="entry name" value="DIGUANYLATE CYCLASE DGCM-RELATED"/>
    <property type="match status" value="1"/>
</dbReference>
<dbReference type="SMART" id="SM00267">
    <property type="entry name" value="GGDEF"/>
    <property type="match status" value="1"/>
</dbReference>
<dbReference type="InterPro" id="IPR029787">
    <property type="entry name" value="Nucleotide_cyclase"/>
</dbReference>
<evidence type="ECO:0000259" key="4">
    <source>
        <dbReference type="PROSITE" id="PS50887"/>
    </source>
</evidence>
<evidence type="ECO:0000313" key="5">
    <source>
        <dbReference type="EMBL" id="QNN48258.1"/>
    </source>
</evidence>
<organism evidence="5 6">
    <name type="scientific">Thermomonas brevis</name>
    <dbReference type="NCBI Taxonomy" id="215691"/>
    <lineage>
        <taxon>Bacteria</taxon>
        <taxon>Pseudomonadati</taxon>
        <taxon>Pseudomonadota</taxon>
        <taxon>Gammaproteobacteria</taxon>
        <taxon>Lysobacterales</taxon>
        <taxon>Lysobacteraceae</taxon>
        <taxon>Thermomonas</taxon>
    </lineage>
</organism>
<sequence>MVEALLADSTYAGHPLHSALAALWELYLTQAQRLDRIARLSDRVQFSERVHERTRTERFEKQLRQLEKMTRISDRYQDMMHELNSALQQASTHDALTSLPNRRLLNDRLKQEAARSKRLETPLCIGLLDIDHFKQVNDTFGHDAGDEVLRTVACATRDSLREYDLCGRWGGEEFLLLLPAISLEDAEATMQRLTELLHGLRFDCLSEEYRISASIGLTAYRQDERPEDAVARADAALLEAKRGGRNRVTVAA</sequence>
<feature type="domain" description="GGDEF" evidence="4">
    <location>
        <begin position="121"/>
        <end position="252"/>
    </location>
</feature>
<dbReference type="Pfam" id="PF00990">
    <property type="entry name" value="GGDEF"/>
    <property type="match status" value="1"/>
</dbReference>
<dbReference type="Proteomes" id="UP000515977">
    <property type="component" value="Chromosome"/>
</dbReference>
<dbReference type="NCBIfam" id="TIGR00254">
    <property type="entry name" value="GGDEF"/>
    <property type="match status" value="1"/>
</dbReference>
<gene>
    <name evidence="5" type="ORF">H9L17_15090</name>
</gene>
<dbReference type="GO" id="GO:0005886">
    <property type="term" value="C:plasma membrane"/>
    <property type="evidence" value="ECO:0007669"/>
    <property type="project" value="TreeGrafter"/>
</dbReference>
<dbReference type="PANTHER" id="PTHR45138">
    <property type="entry name" value="REGULATORY COMPONENTS OF SENSORY TRANSDUCTION SYSTEM"/>
    <property type="match status" value="1"/>
</dbReference>
<dbReference type="Gene3D" id="3.30.70.270">
    <property type="match status" value="1"/>
</dbReference>
<accession>A0A7G9QY33</accession>
<dbReference type="InterPro" id="IPR000160">
    <property type="entry name" value="GGDEF_dom"/>
</dbReference>
<comment type="cofactor">
    <cofactor evidence="1">
        <name>Mg(2+)</name>
        <dbReference type="ChEBI" id="CHEBI:18420"/>
    </cofactor>
</comment>
<evidence type="ECO:0000256" key="3">
    <source>
        <dbReference type="ARBA" id="ARBA00034247"/>
    </source>
</evidence>
<dbReference type="GO" id="GO:0052621">
    <property type="term" value="F:diguanylate cyclase activity"/>
    <property type="evidence" value="ECO:0007669"/>
    <property type="project" value="UniProtKB-EC"/>
</dbReference>
<name>A0A7G9QY33_9GAMM</name>
<dbReference type="CDD" id="cd01949">
    <property type="entry name" value="GGDEF"/>
    <property type="match status" value="1"/>
</dbReference>
<comment type="catalytic activity">
    <reaction evidence="3">
        <text>2 GTP = 3',3'-c-di-GMP + 2 diphosphate</text>
        <dbReference type="Rhea" id="RHEA:24898"/>
        <dbReference type="ChEBI" id="CHEBI:33019"/>
        <dbReference type="ChEBI" id="CHEBI:37565"/>
        <dbReference type="ChEBI" id="CHEBI:58805"/>
        <dbReference type="EC" id="2.7.7.65"/>
    </reaction>
</comment>